<dbReference type="GO" id="GO:0008466">
    <property type="term" value="F:glycogenin glucosyltransferase activity"/>
    <property type="evidence" value="ECO:0007669"/>
    <property type="project" value="UniProtKB-EC"/>
</dbReference>
<evidence type="ECO:0000256" key="1">
    <source>
        <dbReference type="ARBA" id="ARBA00001936"/>
    </source>
</evidence>
<feature type="region of interest" description="Disordered" evidence="14">
    <location>
        <begin position="833"/>
        <end position="940"/>
    </location>
</feature>
<evidence type="ECO:0000256" key="6">
    <source>
        <dbReference type="ARBA" id="ARBA00023056"/>
    </source>
</evidence>
<feature type="compositionally biased region" description="Polar residues" evidence="14">
    <location>
        <begin position="796"/>
        <end position="809"/>
    </location>
</feature>
<evidence type="ECO:0000256" key="12">
    <source>
        <dbReference type="ARBA" id="ARBA00052293"/>
    </source>
</evidence>
<feature type="compositionally biased region" description="Polar residues" evidence="14">
    <location>
        <begin position="379"/>
        <end position="401"/>
    </location>
</feature>
<dbReference type="GO" id="GO:0005978">
    <property type="term" value="P:glycogen biosynthetic process"/>
    <property type="evidence" value="ECO:0007669"/>
    <property type="project" value="UniProtKB-KW"/>
</dbReference>
<dbReference type="PANTHER" id="PTHR11183">
    <property type="entry name" value="GLYCOGENIN SUBFAMILY MEMBER"/>
    <property type="match status" value="1"/>
</dbReference>
<reference evidence="16" key="1">
    <citation type="submission" date="2023-06" db="EMBL/GenBank/DDBJ databases">
        <authorList>
            <consortium name="Lawrence Berkeley National Laboratory"/>
            <person name="Ahrendt S."/>
            <person name="Sahu N."/>
            <person name="Indic B."/>
            <person name="Wong-Bajracharya J."/>
            <person name="Merenyi Z."/>
            <person name="Ke H.-M."/>
            <person name="Monk M."/>
            <person name="Kocsube S."/>
            <person name="Drula E."/>
            <person name="Lipzen A."/>
            <person name="Balint B."/>
            <person name="Henrissat B."/>
            <person name="Andreopoulos B."/>
            <person name="Martin F.M."/>
            <person name="Harder C.B."/>
            <person name="Rigling D."/>
            <person name="Ford K.L."/>
            <person name="Foster G.D."/>
            <person name="Pangilinan J."/>
            <person name="Papanicolaou A."/>
            <person name="Barry K."/>
            <person name="LaButti K."/>
            <person name="Viragh M."/>
            <person name="Koriabine M."/>
            <person name="Yan M."/>
            <person name="Riley R."/>
            <person name="Champramary S."/>
            <person name="Plett K.L."/>
            <person name="Tsai I.J."/>
            <person name="Slot J."/>
            <person name="Sipos G."/>
            <person name="Plett J."/>
            <person name="Nagy L.G."/>
            <person name="Grigoriev I.V."/>
        </authorList>
    </citation>
    <scope>NUCLEOTIDE SEQUENCE</scope>
    <source>
        <strain evidence="16">HWK02</strain>
    </source>
</reference>
<dbReference type="Proteomes" id="UP001175228">
    <property type="component" value="Unassembled WGS sequence"/>
</dbReference>
<feature type="compositionally biased region" description="Low complexity" evidence="14">
    <location>
        <begin position="764"/>
        <end position="774"/>
    </location>
</feature>
<comment type="caution">
    <text evidence="16">The sequence shown here is derived from an EMBL/GenBank/DDBJ whole genome shotgun (WGS) entry which is preliminary data.</text>
</comment>
<comment type="catalytic activity">
    <reaction evidence="12">
        <text>L-tyrosyl-[glycogenin] + UDP-alpha-D-glucose = alpha-D-glucosyl-L-tyrosyl-[glycogenin] + UDP + H(+)</text>
        <dbReference type="Rhea" id="RHEA:23360"/>
        <dbReference type="Rhea" id="RHEA-COMP:14604"/>
        <dbReference type="Rhea" id="RHEA-COMP:14605"/>
        <dbReference type="ChEBI" id="CHEBI:15378"/>
        <dbReference type="ChEBI" id="CHEBI:46858"/>
        <dbReference type="ChEBI" id="CHEBI:58223"/>
        <dbReference type="ChEBI" id="CHEBI:58885"/>
        <dbReference type="ChEBI" id="CHEBI:140573"/>
        <dbReference type="EC" id="2.4.1.186"/>
    </reaction>
</comment>
<feature type="compositionally biased region" description="Basic and acidic residues" evidence="14">
    <location>
        <begin position="458"/>
        <end position="482"/>
    </location>
</feature>
<organism evidence="16 17">
    <name type="scientific">Armillaria luteobubalina</name>
    <dbReference type="NCBI Taxonomy" id="153913"/>
    <lineage>
        <taxon>Eukaryota</taxon>
        <taxon>Fungi</taxon>
        <taxon>Dikarya</taxon>
        <taxon>Basidiomycota</taxon>
        <taxon>Agaricomycotina</taxon>
        <taxon>Agaricomycetes</taxon>
        <taxon>Agaricomycetidae</taxon>
        <taxon>Agaricales</taxon>
        <taxon>Marasmiineae</taxon>
        <taxon>Physalacriaceae</taxon>
        <taxon>Armillaria</taxon>
    </lineage>
</organism>
<evidence type="ECO:0000313" key="17">
    <source>
        <dbReference type="Proteomes" id="UP001175228"/>
    </source>
</evidence>
<feature type="compositionally biased region" description="Polar residues" evidence="14">
    <location>
        <begin position="634"/>
        <end position="645"/>
    </location>
</feature>
<keyword evidence="5" id="KW-0479">Metal-binding</keyword>
<dbReference type="Gene3D" id="3.90.550.10">
    <property type="entry name" value="Spore Coat Polysaccharide Biosynthesis Protein SpsA, Chain A"/>
    <property type="match status" value="1"/>
</dbReference>
<feature type="compositionally biased region" description="Basic and acidic residues" evidence="14">
    <location>
        <begin position="345"/>
        <end position="361"/>
    </location>
</feature>
<sequence length="965" mass="105992">MAALYAFATLLTSDFYLPGALALAAALKDVHPTPAIPPEVEFQTVCIVTPETVDVSTIKLLRKAFNVVVGVEVIAQEDDKGLKLLGRPDLNTVLTKLHVFRLTQYSKIIFLDADVLPIRPLSHLFSLPHEFSAVPDVGWPDIFNSGVMVLSPGEDKFNELNTLLKSKGSWDGGDQGLLNEWRGGDWNRLSFTYNTTPTAAYTYAPAYERFGSQIKAIHFIGPHKPWNSIPHRPPFAGQQDSSAVTQISQAYDYTSLLDRWFHIYDKYYRSQSIIPEAEFEIKRYTSAWDDQSGAEADAVSSVSSIMPSGALGLEDLKRLALEGMSAVSSDNRSGEGDYKSMPLEGRVDLMRPQREPEDKVQPEAIGITRGPEAEAGPSMSVQTDDIPTYHPATSVTSNVPPSSHPHLIPSQPIASTPLQQLQADSTHHEPHHPPAQPQADSTRHEHPHPPVQPPADIQYHEPPRPPVHHEHPKDQESSHVESPRYLGEAPKKPTQQVEQRLPPRPASPPKVAWNPAVEPPPNTAPAPSVFPSDTYFPNVWDQHPSKLHDQARQYHAPHQQPSSPTPDSGAFFQPPPTPEIPESLRKQGHYRQVTGDDLLGSSPSPDRSKVKPIFPWEGQPRHMPGRVFPASDAPSPSQFLSSKSEQPLPPTAPFSPPVPSRSQTLSPLQGLPISLTYANAWDTVPSIQKYASRLVRPPVMPLAPAFESDDWRRRGGRSWDDRTEASSRDGDDEDNADDEDEPQTQGLWAEDSDNETYTSKARSRGSSVSSTYVSKTKKKEYRVRGVQTISPEMRSQGVQVDTISQSSPHSTEKRHSIRKQWAPLSVATPSAPVVAHQVSGGPELSMTTTYPSPVGDMRSPREHAFPDTPGTVRVGTVASADSPPPLRQTQTGSPSIARQLSNDGSSLASPPSSVGPLSPPDSQPVSVTSPRKPGRVFDPARGVELFKRGSEEVLARFLKMSSWEE</sequence>
<dbReference type="AlphaFoldDB" id="A0AA39QNM7"/>
<evidence type="ECO:0000256" key="15">
    <source>
        <dbReference type="SAM" id="SignalP"/>
    </source>
</evidence>
<feature type="compositionally biased region" description="Polar residues" evidence="14">
    <location>
        <begin position="412"/>
        <end position="424"/>
    </location>
</feature>
<dbReference type="InterPro" id="IPR050587">
    <property type="entry name" value="GNT1/Glycosyltrans_8"/>
</dbReference>
<keyword evidence="6" id="KW-0320">Glycogen biosynthesis</keyword>
<evidence type="ECO:0000256" key="8">
    <source>
        <dbReference type="ARBA" id="ARBA00023211"/>
    </source>
</evidence>
<proteinExistence type="inferred from homology"/>
<evidence type="ECO:0000256" key="9">
    <source>
        <dbReference type="ARBA" id="ARBA00038162"/>
    </source>
</evidence>
<dbReference type="CDD" id="cd02537">
    <property type="entry name" value="GT8_Glycogenin"/>
    <property type="match status" value="1"/>
</dbReference>
<feature type="compositionally biased region" description="Low complexity" evidence="14">
    <location>
        <begin position="901"/>
        <end position="916"/>
    </location>
</feature>
<feature type="region of interest" description="Disordered" evidence="14">
    <location>
        <begin position="325"/>
        <end position="667"/>
    </location>
</feature>
<name>A0AA39QNM7_9AGAR</name>
<comment type="function">
    <text evidence="13">Self-glucosylating initiator of glycogen synthesis. It catalyzes the formation of a short alpha (1,4)-glucosyl chain covalently attached via a glucose 1-O-tyrosyl linkage to internal tyrosine residues and these chains act as primers for the elongation reaction catalyzed by glycogen synthase.</text>
</comment>
<evidence type="ECO:0000256" key="2">
    <source>
        <dbReference type="ARBA" id="ARBA00004496"/>
    </source>
</evidence>
<keyword evidence="4" id="KW-0808">Transferase</keyword>
<feature type="signal peptide" evidence="15">
    <location>
        <begin position="1"/>
        <end position="22"/>
    </location>
</feature>
<dbReference type="InterPro" id="IPR002495">
    <property type="entry name" value="Glyco_trans_8"/>
</dbReference>
<feature type="compositionally biased region" description="Basic and acidic residues" evidence="14">
    <location>
        <begin position="709"/>
        <end position="729"/>
    </location>
</feature>
<keyword evidence="8" id="KW-0464">Manganese</keyword>
<dbReference type="EMBL" id="JAUEPU010000001">
    <property type="protein sequence ID" value="KAK0505629.1"/>
    <property type="molecule type" value="Genomic_DNA"/>
</dbReference>
<comment type="similarity">
    <text evidence="9">Belongs to the glycosyltransferase 8 family. Glycogenin subfamily.</text>
</comment>
<feature type="compositionally biased region" description="Polar residues" evidence="14">
    <location>
        <begin position="887"/>
        <end position="900"/>
    </location>
</feature>
<keyword evidence="7" id="KW-0325">Glycoprotein</keyword>
<keyword evidence="3" id="KW-0963">Cytoplasm</keyword>
<keyword evidence="17" id="KW-1185">Reference proteome</keyword>
<dbReference type="GO" id="GO:0046872">
    <property type="term" value="F:metal ion binding"/>
    <property type="evidence" value="ECO:0007669"/>
    <property type="project" value="UniProtKB-KW"/>
</dbReference>
<evidence type="ECO:0000256" key="4">
    <source>
        <dbReference type="ARBA" id="ARBA00022679"/>
    </source>
</evidence>
<gene>
    <name evidence="16" type="ORF">EDD18DRAFT_1120064</name>
</gene>
<dbReference type="Pfam" id="PF01501">
    <property type="entry name" value="Glyco_transf_8"/>
    <property type="match status" value="1"/>
</dbReference>
<evidence type="ECO:0000256" key="11">
    <source>
        <dbReference type="ARBA" id="ARBA00050886"/>
    </source>
</evidence>
<evidence type="ECO:0000313" key="16">
    <source>
        <dbReference type="EMBL" id="KAK0505629.1"/>
    </source>
</evidence>
<evidence type="ECO:0000256" key="10">
    <source>
        <dbReference type="ARBA" id="ARBA00038934"/>
    </source>
</evidence>
<evidence type="ECO:0000256" key="14">
    <source>
        <dbReference type="SAM" id="MobiDB-lite"/>
    </source>
</evidence>
<dbReference type="InterPro" id="IPR029044">
    <property type="entry name" value="Nucleotide-diphossugar_trans"/>
</dbReference>
<feature type="compositionally biased region" description="Basic and acidic residues" evidence="14">
    <location>
        <begin position="543"/>
        <end position="552"/>
    </location>
</feature>
<accession>A0AA39QNM7</accession>
<evidence type="ECO:0000256" key="13">
    <source>
        <dbReference type="ARBA" id="ARBA00057883"/>
    </source>
</evidence>
<evidence type="ECO:0000256" key="3">
    <source>
        <dbReference type="ARBA" id="ARBA00022490"/>
    </source>
</evidence>
<dbReference type="EC" id="2.4.1.186" evidence="10"/>
<evidence type="ECO:0000256" key="7">
    <source>
        <dbReference type="ARBA" id="ARBA00023180"/>
    </source>
</evidence>
<protein>
    <recommendedName>
        <fullName evidence="10">glycogenin glucosyltransferase</fullName>
        <ecNumber evidence="10">2.4.1.186</ecNumber>
    </recommendedName>
</protein>
<dbReference type="SUPFAM" id="SSF53448">
    <property type="entry name" value="Nucleotide-diphospho-sugar transferases"/>
    <property type="match status" value="1"/>
</dbReference>
<keyword evidence="15" id="KW-0732">Signal</keyword>
<dbReference type="FunFam" id="3.90.550.10:FF:000092">
    <property type="entry name" value="Glycogenin 2"/>
    <property type="match status" value="1"/>
</dbReference>
<feature type="chain" id="PRO_5041250223" description="glycogenin glucosyltransferase" evidence="15">
    <location>
        <begin position="23"/>
        <end position="965"/>
    </location>
</feature>
<evidence type="ECO:0000256" key="5">
    <source>
        <dbReference type="ARBA" id="ARBA00022723"/>
    </source>
</evidence>
<feature type="compositionally biased region" description="Acidic residues" evidence="14">
    <location>
        <begin position="730"/>
        <end position="742"/>
    </location>
</feature>
<feature type="compositionally biased region" description="Pro residues" evidence="14">
    <location>
        <begin position="647"/>
        <end position="659"/>
    </location>
</feature>
<dbReference type="GO" id="GO:0005737">
    <property type="term" value="C:cytoplasm"/>
    <property type="evidence" value="ECO:0007669"/>
    <property type="project" value="UniProtKB-SubCell"/>
</dbReference>
<comment type="cofactor">
    <cofactor evidence="1">
        <name>Mn(2+)</name>
        <dbReference type="ChEBI" id="CHEBI:29035"/>
    </cofactor>
</comment>
<comment type="subcellular location">
    <subcellularLocation>
        <location evidence="2">Cytoplasm</location>
    </subcellularLocation>
</comment>
<feature type="region of interest" description="Disordered" evidence="14">
    <location>
        <begin position="707"/>
        <end position="818"/>
    </location>
</feature>
<comment type="catalytic activity">
    <reaction evidence="11">
        <text>[1,4-alpha-D-glucosyl](n)-L-tyrosyl-[glycogenin] + UDP-alpha-D-glucose = [1,4-alpha-D-glucosyl](n+1)-L-tyrosyl-[glycogenin] + UDP + H(+)</text>
        <dbReference type="Rhea" id="RHEA:56560"/>
        <dbReference type="Rhea" id="RHEA-COMP:14606"/>
        <dbReference type="Rhea" id="RHEA-COMP:14607"/>
        <dbReference type="ChEBI" id="CHEBI:15378"/>
        <dbReference type="ChEBI" id="CHEBI:58223"/>
        <dbReference type="ChEBI" id="CHEBI:58885"/>
        <dbReference type="ChEBI" id="CHEBI:140574"/>
        <dbReference type="EC" id="2.4.1.186"/>
    </reaction>
</comment>